<accession>A0AAE1TWC6</accession>
<evidence type="ECO:0000256" key="1">
    <source>
        <dbReference type="ARBA" id="ARBA00004141"/>
    </source>
</evidence>
<dbReference type="InterPro" id="IPR006904">
    <property type="entry name" value="DUF716"/>
</dbReference>
<keyword evidence="8" id="KW-1185">Reference proteome</keyword>
<feature type="transmembrane region" description="Helical" evidence="6">
    <location>
        <begin position="190"/>
        <end position="210"/>
    </location>
</feature>
<keyword evidence="5 6" id="KW-0472">Membrane</keyword>
<proteinExistence type="inferred from homology"/>
<feature type="transmembrane region" description="Helical" evidence="6">
    <location>
        <begin position="127"/>
        <end position="148"/>
    </location>
</feature>
<evidence type="ECO:0000313" key="8">
    <source>
        <dbReference type="Proteomes" id="UP001292094"/>
    </source>
</evidence>
<dbReference type="GO" id="GO:0016020">
    <property type="term" value="C:membrane"/>
    <property type="evidence" value="ECO:0007669"/>
    <property type="project" value="UniProtKB-SubCell"/>
</dbReference>
<sequence length="297" mass="33951">MGSFEGHVQPGTFFFLFGCWFTYQVFLKYFLCQRAKALATSGGKGRSRLYHNTSSFSSPCCRVVPLEGILKITAALVGMTGEFVTGFDDQHHLSLHNVQHMTMFFFFGVNGATDIVMHYRLPVPPDLDYVSGLLALVMEGLLFFYHLHGRPPMDVQVHMLLFYVVMACAASIFFEMCHKSNVLPALCRSYFTLLQGTWFYQIGFVLYPPSGWKTWEQDDHHQMMLVTLLFTWHNATIFLLMSLAGSLVYLRVKKMPPAVFYRYLMYYHLTPPSASCLVDPSDQSKAMLVNDSEEEEV</sequence>
<feature type="transmembrane region" description="Helical" evidence="6">
    <location>
        <begin position="160"/>
        <end position="178"/>
    </location>
</feature>
<evidence type="ECO:0000256" key="2">
    <source>
        <dbReference type="ARBA" id="ARBA00006948"/>
    </source>
</evidence>
<dbReference type="EMBL" id="JAWZYT010003622">
    <property type="protein sequence ID" value="KAK4297515.1"/>
    <property type="molecule type" value="Genomic_DNA"/>
</dbReference>
<comment type="subcellular location">
    <subcellularLocation>
        <location evidence="1">Membrane</location>
        <topology evidence="1">Multi-pass membrane protein</topology>
    </subcellularLocation>
</comment>
<comment type="caution">
    <text evidence="7">The sequence shown here is derived from an EMBL/GenBank/DDBJ whole genome shotgun (WGS) entry which is preliminary data.</text>
</comment>
<gene>
    <name evidence="7" type="ORF">Pmani_030075</name>
</gene>
<dbReference type="AlphaFoldDB" id="A0AAE1TWC6"/>
<name>A0AAE1TWC6_9EUCA</name>
<feature type="transmembrane region" description="Helical" evidence="6">
    <location>
        <begin position="230"/>
        <end position="252"/>
    </location>
</feature>
<evidence type="ECO:0000256" key="6">
    <source>
        <dbReference type="SAM" id="Phobius"/>
    </source>
</evidence>
<evidence type="ECO:0000256" key="3">
    <source>
        <dbReference type="ARBA" id="ARBA00022692"/>
    </source>
</evidence>
<dbReference type="Proteomes" id="UP001292094">
    <property type="component" value="Unassembled WGS sequence"/>
</dbReference>
<evidence type="ECO:0008006" key="9">
    <source>
        <dbReference type="Google" id="ProtNLM"/>
    </source>
</evidence>
<organism evidence="7 8">
    <name type="scientific">Petrolisthes manimaculis</name>
    <dbReference type="NCBI Taxonomy" id="1843537"/>
    <lineage>
        <taxon>Eukaryota</taxon>
        <taxon>Metazoa</taxon>
        <taxon>Ecdysozoa</taxon>
        <taxon>Arthropoda</taxon>
        <taxon>Crustacea</taxon>
        <taxon>Multicrustacea</taxon>
        <taxon>Malacostraca</taxon>
        <taxon>Eumalacostraca</taxon>
        <taxon>Eucarida</taxon>
        <taxon>Decapoda</taxon>
        <taxon>Pleocyemata</taxon>
        <taxon>Anomura</taxon>
        <taxon>Galatheoidea</taxon>
        <taxon>Porcellanidae</taxon>
        <taxon>Petrolisthes</taxon>
    </lineage>
</organism>
<dbReference type="PANTHER" id="PTHR16007:SF15">
    <property type="entry name" value="TRANSMEMBRANE PROTEIN 45B"/>
    <property type="match status" value="1"/>
</dbReference>
<dbReference type="InterPro" id="IPR042127">
    <property type="entry name" value="TMEM45"/>
</dbReference>
<evidence type="ECO:0000256" key="5">
    <source>
        <dbReference type="ARBA" id="ARBA00023136"/>
    </source>
</evidence>
<protein>
    <recommendedName>
        <fullName evidence="9">Transmembrane protein 45B</fullName>
    </recommendedName>
</protein>
<keyword evidence="3 6" id="KW-0812">Transmembrane</keyword>
<dbReference type="PANTHER" id="PTHR16007">
    <property type="entry name" value="EPIDIDYMAL MEMBRANE PROTEIN E9-RELATED"/>
    <property type="match status" value="1"/>
</dbReference>
<keyword evidence="4 6" id="KW-1133">Transmembrane helix</keyword>
<dbReference type="Pfam" id="PF04819">
    <property type="entry name" value="DUF716"/>
    <property type="match status" value="1"/>
</dbReference>
<evidence type="ECO:0000256" key="4">
    <source>
        <dbReference type="ARBA" id="ARBA00022989"/>
    </source>
</evidence>
<evidence type="ECO:0000313" key="7">
    <source>
        <dbReference type="EMBL" id="KAK4297515.1"/>
    </source>
</evidence>
<feature type="transmembrane region" description="Helical" evidence="6">
    <location>
        <begin position="12"/>
        <end position="31"/>
    </location>
</feature>
<reference evidence="7" key="1">
    <citation type="submission" date="2023-11" db="EMBL/GenBank/DDBJ databases">
        <title>Genome assemblies of two species of porcelain crab, Petrolisthes cinctipes and Petrolisthes manimaculis (Anomura: Porcellanidae).</title>
        <authorList>
            <person name="Angst P."/>
        </authorList>
    </citation>
    <scope>NUCLEOTIDE SEQUENCE</scope>
    <source>
        <strain evidence="7">PB745_02</strain>
        <tissue evidence="7">Gill</tissue>
    </source>
</reference>
<comment type="similarity">
    <text evidence="2">Belongs to the TMEM45 family.</text>
</comment>